<evidence type="ECO:0000256" key="1">
    <source>
        <dbReference type="ARBA" id="ARBA00022821"/>
    </source>
</evidence>
<dbReference type="Gene3D" id="3.80.10.10">
    <property type="entry name" value="Ribonuclease Inhibitor"/>
    <property type="match status" value="1"/>
</dbReference>
<dbReference type="InterPro" id="IPR050905">
    <property type="entry name" value="Plant_NBS-LRR"/>
</dbReference>
<dbReference type="EMBL" id="PSQE01000007">
    <property type="protein sequence ID" value="RHN44589.1"/>
    <property type="molecule type" value="Genomic_DNA"/>
</dbReference>
<feature type="domain" description="Disease resistance protein At4g27190-like leucine-rich repeats" evidence="2">
    <location>
        <begin position="165"/>
        <end position="248"/>
    </location>
</feature>
<reference evidence="4" key="1">
    <citation type="journal article" date="2018" name="Nat. Plants">
        <title>Whole-genome landscape of Medicago truncatula symbiotic genes.</title>
        <authorList>
            <person name="Pecrix Y."/>
            <person name="Staton S.E."/>
            <person name="Sallet E."/>
            <person name="Lelandais-Briere C."/>
            <person name="Moreau S."/>
            <person name="Carrere S."/>
            <person name="Blein T."/>
            <person name="Jardinaud M.F."/>
            <person name="Latrasse D."/>
            <person name="Zouine M."/>
            <person name="Zahm M."/>
            <person name="Kreplak J."/>
            <person name="Mayjonade B."/>
            <person name="Satge C."/>
            <person name="Perez M."/>
            <person name="Cauet S."/>
            <person name="Marande W."/>
            <person name="Chantry-Darmon C."/>
            <person name="Lopez-Roques C."/>
            <person name="Bouchez O."/>
            <person name="Berard A."/>
            <person name="Debelle F."/>
            <person name="Munos S."/>
            <person name="Bendahmane A."/>
            <person name="Berges H."/>
            <person name="Niebel A."/>
            <person name="Buitink J."/>
            <person name="Frugier F."/>
            <person name="Benhamed M."/>
            <person name="Crespi M."/>
            <person name="Gouzy J."/>
            <person name="Gamas P."/>
        </authorList>
    </citation>
    <scope>NUCLEOTIDE SEQUENCE [LARGE SCALE GENOMIC DNA]</scope>
    <source>
        <strain evidence="4">cv. Jemalong A17</strain>
    </source>
</reference>
<evidence type="ECO:0000259" key="2">
    <source>
        <dbReference type="Pfam" id="PF23247"/>
    </source>
</evidence>
<accession>A0A396GTV9</accession>
<dbReference type="SUPFAM" id="SSF52058">
    <property type="entry name" value="L domain-like"/>
    <property type="match status" value="1"/>
</dbReference>
<name>A0A396GTV9_MEDTR</name>
<dbReference type="Pfam" id="PF23247">
    <property type="entry name" value="LRR_RPS2"/>
    <property type="match status" value="1"/>
</dbReference>
<organism evidence="3 4">
    <name type="scientific">Medicago truncatula</name>
    <name type="common">Barrel medic</name>
    <name type="synonym">Medicago tribuloides</name>
    <dbReference type="NCBI Taxonomy" id="3880"/>
    <lineage>
        <taxon>Eukaryota</taxon>
        <taxon>Viridiplantae</taxon>
        <taxon>Streptophyta</taxon>
        <taxon>Embryophyta</taxon>
        <taxon>Tracheophyta</taxon>
        <taxon>Spermatophyta</taxon>
        <taxon>Magnoliopsida</taxon>
        <taxon>eudicotyledons</taxon>
        <taxon>Gunneridae</taxon>
        <taxon>Pentapetalae</taxon>
        <taxon>rosids</taxon>
        <taxon>fabids</taxon>
        <taxon>Fabales</taxon>
        <taxon>Fabaceae</taxon>
        <taxon>Papilionoideae</taxon>
        <taxon>50 kb inversion clade</taxon>
        <taxon>NPAAA clade</taxon>
        <taxon>Hologalegina</taxon>
        <taxon>IRL clade</taxon>
        <taxon>Trifolieae</taxon>
        <taxon>Medicago</taxon>
    </lineage>
</organism>
<dbReference type="Gramene" id="rna38727">
    <property type="protein sequence ID" value="RHN44589.1"/>
    <property type="gene ID" value="gene38727"/>
</dbReference>
<dbReference type="InterPro" id="IPR057135">
    <property type="entry name" value="At4g27190-like_LRR"/>
</dbReference>
<gene>
    <name evidence="3" type="ORF">MtrunA17_Chr7g0221051</name>
</gene>
<dbReference type="Proteomes" id="UP000265566">
    <property type="component" value="Chromosome 7"/>
</dbReference>
<dbReference type="InterPro" id="IPR032675">
    <property type="entry name" value="LRR_dom_sf"/>
</dbReference>
<sequence>MNMLECLGGSFDCKDHNQHMQKNLDTSFGLKTYHLTLGNYVDDGKIWWKRTNLKISDPSEPETKTILFGDCDHFSCILPEDLTYLCIEKNSHWVCLCDALSYNTYSSLRRIGTSDCQQMESLFCLSGSCSFCTKIHNLEVLEFQNLESLTVVCKEVFDVRQSLIPAGDIFSCLKKFNIYNCDLIEKLFTPQLVQQLQNLETISVEYCDSMKEIFAVSNSDDNDQSIISLPKLTRLCLRSLPQLKTVCEGIILCGSSKPSLYIVSCPGLKRRPTVKLIDGENSFGIFP</sequence>
<evidence type="ECO:0000313" key="4">
    <source>
        <dbReference type="Proteomes" id="UP000265566"/>
    </source>
</evidence>
<proteinExistence type="predicted"/>
<keyword evidence="1" id="KW-0611">Plant defense</keyword>
<dbReference type="PANTHER" id="PTHR33463:SF187">
    <property type="entry name" value="AND NB-ARC DOMAIN DISEASE RESISTANCE PROTEIN, PUTATIVE-RELATED"/>
    <property type="match status" value="1"/>
</dbReference>
<dbReference type="PANTHER" id="PTHR33463">
    <property type="entry name" value="NB-ARC DOMAIN-CONTAINING PROTEIN-RELATED"/>
    <property type="match status" value="1"/>
</dbReference>
<evidence type="ECO:0000313" key="3">
    <source>
        <dbReference type="EMBL" id="RHN44589.1"/>
    </source>
</evidence>
<protein>
    <submittedName>
        <fullName evidence="3">Putative leucine-rich repeat domain, L domain-containing protein</fullName>
    </submittedName>
</protein>
<dbReference type="AlphaFoldDB" id="A0A396GTV9"/>
<comment type="caution">
    <text evidence="3">The sequence shown here is derived from an EMBL/GenBank/DDBJ whole genome shotgun (WGS) entry which is preliminary data.</text>
</comment>